<gene>
    <name evidence="1" type="ORF">H9655_08305</name>
</gene>
<dbReference type="EMBL" id="JACSQT010000003">
    <property type="protein sequence ID" value="MBD7937031.1"/>
    <property type="molecule type" value="Genomic_DNA"/>
</dbReference>
<accession>A0ABR8QNC4</accession>
<name>A0ABR8QNC4_9BACI</name>
<sequence length="66" mass="7966">MPVKMIYKKSLFVELVRLDNNFLYSTRNRENSKWQVYAFQDTPKLRKDIAVLNGQEYVEGFNNEEF</sequence>
<proteinExistence type="predicted"/>
<evidence type="ECO:0000313" key="1">
    <source>
        <dbReference type="EMBL" id="MBD7937031.1"/>
    </source>
</evidence>
<comment type="caution">
    <text evidence="1">The sequence shown here is derived from an EMBL/GenBank/DDBJ whole genome shotgun (WGS) entry which is preliminary data.</text>
</comment>
<evidence type="ECO:0000313" key="2">
    <source>
        <dbReference type="Proteomes" id="UP000657931"/>
    </source>
</evidence>
<keyword evidence="2" id="KW-1185">Reference proteome</keyword>
<organism evidence="1 2">
    <name type="scientific">Cytobacillus stercorigallinarum</name>
    <dbReference type="NCBI Taxonomy" id="2762240"/>
    <lineage>
        <taxon>Bacteria</taxon>
        <taxon>Bacillati</taxon>
        <taxon>Bacillota</taxon>
        <taxon>Bacilli</taxon>
        <taxon>Bacillales</taxon>
        <taxon>Bacillaceae</taxon>
        <taxon>Cytobacillus</taxon>
    </lineage>
</organism>
<dbReference type="Proteomes" id="UP000657931">
    <property type="component" value="Unassembled WGS sequence"/>
</dbReference>
<protein>
    <submittedName>
        <fullName evidence="1">Uncharacterized protein</fullName>
    </submittedName>
</protein>
<reference evidence="1 2" key="1">
    <citation type="submission" date="2020-08" db="EMBL/GenBank/DDBJ databases">
        <title>A Genomic Blueprint of the Chicken Gut Microbiome.</title>
        <authorList>
            <person name="Gilroy R."/>
            <person name="Ravi A."/>
            <person name="Getino M."/>
            <person name="Pursley I."/>
            <person name="Horton D.L."/>
            <person name="Alikhan N.-F."/>
            <person name="Baker D."/>
            <person name="Gharbi K."/>
            <person name="Hall N."/>
            <person name="Watson M."/>
            <person name="Adriaenssens E.M."/>
            <person name="Foster-Nyarko E."/>
            <person name="Jarju S."/>
            <person name="Secka A."/>
            <person name="Antonio M."/>
            <person name="Oren A."/>
            <person name="Chaudhuri R."/>
            <person name="La Ragione R.M."/>
            <person name="Hildebrand F."/>
            <person name="Pallen M.J."/>
        </authorList>
    </citation>
    <scope>NUCLEOTIDE SEQUENCE [LARGE SCALE GENOMIC DNA]</scope>
    <source>
        <strain evidence="1 2">Sa5YUA1</strain>
    </source>
</reference>